<feature type="compositionally biased region" description="Low complexity" evidence="4">
    <location>
        <begin position="124"/>
        <end position="151"/>
    </location>
</feature>
<dbReference type="PROSITE" id="PS51485">
    <property type="entry name" value="PHYTOCYANIN"/>
    <property type="match status" value="1"/>
</dbReference>
<accession>A0A1S3YRX2</accession>
<proteinExistence type="predicted"/>
<dbReference type="PANTHER" id="PTHR33021:SF235">
    <property type="entry name" value="COPPER ION BINDING _ ELECTRON CARRIER PROTEIN-RELATED"/>
    <property type="match status" value="1"/>
</dbReference>
<feature type="chain" id="PRO_5010291959" evidence="5">
    <location>
        <begin position="24"/>
        <end position="200"/>
    </location>
</feature>
<name>A0A1S3YRX2_TOBAC</name>
<keyword evidence="7" id="KW-1185">Reference proteome</keyword>
<evidence type="ECO:0000259" key="6">
    <source>
        <dbReference type="PROSITE" id="PS51485"/>
    </source>
</evidence>
<feature type="domain" description="Phytocyanin" evidence="6">
    <location>
        <begin position="24"/>
        <end position="125"/>
    </location>
</feature>
<evidence type="ECO:0000313" key="7">
    <source>
        <dbReference type="Proteomes" id="UP000790787"/>
    </source>
</evidence>
<keyword evidence="2" id="KW-0186">Copper</keyword>
<reference evidence="8" key="2">
    <citation type="submission" date="2025-08" db="UniProtKB">
        <authorList>
            <consortium name="RefSeq"/>
        </authorList>
    </citation>
    <scope>IDENTIFICATION</scope>
    <source>
        <tissue evidence="8">Leaf</tissue>
    </source>
</reference>
<dbReference type="PANTHER" id="PTHR33021">
    <property type="entry name" value="BLUE COPPER PROTEIN"/>
    <property type="match status" value="1"/>
</dbReference>
<dbReference type="InterPro" id="IPR003245">
    <property type="entry name" value="Phytocyanin_dom"/>
</dbReference>
<dbReference type="OMA" id="CTKKTLA"/>
<dbReference type="STRING" id="4097.A0A1S3YRX2"/>
<dbReference type="AlphaFoldDB" id="A0A1S3YRX2"/>
<evidence type="ECO:0000256" key="2">
    <source>
        <dbReference type="ARBA" id="ARBA00023008"/>
    </source>
</evidence>
<dbReference type="KEGG" id="nta:107778987"/>
<evidence type="ECO:0000313" key="8">
    <source>
        <dbReference type="RefSeq" id="XP_016454802.1"/>
    </source>
</evidence>
<feature type="region of interest" description="Disordered" evidence="4">
    <location>
        <begin position="122"/>
        <end position="177"/>
    </location>
</feature>
<evidence type="ECO:0000256" key="3">
    <source>
        <dbReference type="ARBA" id="ARBA00023180"/>
    </source>
</evidence>
<dbReference type="InterPro" id="IPR008972">
    <property type="entry name" value="Cupredoxin"/>
</dbReference>
<evidence type="ECO:0000256" key="5">
    <source>
        <dbReference type="SAM" id="SignalP"/>
    </source>
</evidence>
<dbReference type="SMR" id="A0A1S3YRX2"/>
<keyword evidence="1" id="KW-0479">Metal-binding</keyword>
<feature type="signal peptide" evidence="5">
    <location>
        <begin position="1"/>
        <end position="23"/>
    </location>
</feature>
<dbReference type="InterPro" id="IPR028871">
    <property type="entry name" value="BlueCu_1_BS"/>
</dbReference>
<dbReference type="GeneID" id="107778987"/>
<keyword evidence="3" id="KW-0325">Glycoprotein</keyword>
<dbReference type="Pfam" id="PF02298">
    <property type="entry name" value="Cu_bind_like"/>
    <property type="match status" value="1"/>
</dbReference>
<evidence type="ECO:0000256" key="4">
    <source>
        <dbReference type="SAM" id="MobiDB-lite"/>
    </source>
</evidence>
<dbReference type="Proteomes" id="UP000790787">
    <property type="component" value="Chromosome 19"/>
</dbReference>
<gene>
    <name evidence="8" type="primary">LOC107778987</name>
</gene>
<reference evidence="7" key="1">
    <citation type="journal article" date="2014" name="Nat. Commun.">
        <title>The tobacco genome sequence and its comparison with those of tomato and potato.</title>
        <authorList>
            <person name="Sierro N."/>
            <person name="Battey J.N."/>
            <person name="Ouadi S."/>
            <person name="Bakaher N."/>
            <person name="Bovet L."/>
            <person name="Willig A."/>
            <person name="Goepfert S."/>
            <person name="Peitsch M.C."/>
            <person name="Ivanov N.V."/>
        </authorList>
    </citation>
    <scope>NUCLEOTIDE SEQUENCE [LARGE SCALE GENOMIC DNA]</scope>
</reference>
<dbReference type="RefSeq" id="XP_016454802.1">
    <property type="nucleotide sequence ID" value="XM_016599316.1"/>
</dbReference>
<dbReference type="SUPFAM" id="SSF49503">
    <property type="entry name" value="Cupredoxins"/>
    <property type="match status" value="1"/>
</dbReference>
<sequence>MTLPKKAMLLFLMVLVFCGVTKGEVYKVGDSTGWADIGHFDYKSWSASKNFRVGDSIVFEYNKQFHNVVRVTHKNFNACNATTTYSTFNTGNDTFVIIRPGHFYFICSFPGHCQNGQKIDIRVPKPTKSSSSPSSSPLSSPSSSLSSSSSPSPKPNSPLEPITPSSTWAPSPSPAASGSSEMIFSFKLWLSMLLIVATMV</sequence>
<organism evidence="7 8">
    <name type="scientific">Nicotiana tabacum</name>
    <name type="common">Common tobacco</name>
    <dbReference type="NCBI Taxonomy" id="4097"/>
    <lineage>
        <taxon>Eukaryota</taxon>
        <taxon>Viridiplantae</taxon>
        <taxon>Streptophyta</taxon>
        <taxon>Embryophyta</taxon>
        <taxon>Tracheophyta</taxon>
        <taxon>Spermatophyta</taxon>
        <taxon>Magnoliopsida</taxon>
        <taxon>eudicotyledons</taxon>
        <taxon>Gunneridae</taxon>
        <taxon>Pentapetalae</taxon>
        <taxon>asterids</taxon>
        <taxon>lamiids</taxon>
        <taxon>Solanales</taxon>
        <taxon>Solanaceae</taxon>
        <taxon>Nicotianoideae</taxon>
        <taxon>Nicotianeae</taxon>
        <taxon>Nicotiana</taxon>
    </lineage>
</organism>
<feature type="compositionally biased region" description="Low complexity" evidence="4">
    <location>
        <begin position="164"/>
        <end position="177"/>
    </location>
</feature>
<dbReference type="RefSeq" id="XP_016454802.1">
    <property type="nucleotide sequence ID" value="XM_016599316.2"/>
</dbReference>
<dbReference type="GO" id="GO:0009055">
    <property type="term" value="F:electron transfer activity"/>
    <property type="evidence" value="ECO:0007669"/>
    <property type="project" value="InterPro"/>
</dbReference>
<dbReference type="GO" id="GO:0005886">
    <property type="term" value="C:plasma membrane"/>
    <property type="evidence" value="ECO:0000318"/>
    <property type="project" value="GO_Central"/>
</dbReference>
<evidence type="ECO:0000256" key="1">
    <source>
        <dbReference type="ARBA" id="ARBA00022723"/>
    </source>
</evidence>
<dbReference type="InterPro" id="IPR039391">
    <property type="entry name" value="Phytocyanin-like"/>
</dbReference>
<dbReference type="PaxDb" id="4097-A0A1S3YRX2"/>
<dbReference type="OrthoDB" id="1933492at2759"/>
<dbReference type="PROSITE" id="PS00196">
    <property type="entry name" value="COPPER_BLUE"/>
    <property type="match status" value="1"/>
</dbReference>
<dbReference type="GO" id="GO:0046872">
    <property type="term" value="F:metal ion binding"/>
    <property type="evidence" value="ECO:0007669"/>
    <property type="project" value="UniProtKB-KW"/>
</dbReference>
<protein>
    <submittedName>
        <fullName evidence="8">Chemocyanin-like</fullName>
    </submittedName>
    <submittedName>
        <fullName evidence="8">Mavicyanin-like</fullName>
    </submittedName>
</protein>
<dbReference type="Gene3D" id="2.60.40.420">
    <property type="entry name" value="Cupredoxins - blue copper proteins"/>
    <property type="match status" value="1"/>
</dbReference>
<dbReference type="FunFam" id="2.60.40.420:FF:000003">
    <property type="entry name" value="Blue copper"/>
    <property type="match status" value="1"/>
</dbReference>
<keyword evidence="5" id="KW-0732">Signal</keyword>